<accession>A0A8K1C4W2</accession>
<dbReference type="Proteomes" id="UP000794436">
    <property type="component" value="Unassembled WGS sequence"/>
</dbReference>
<proteinExistence type="predicted"/>
<evidence type="ECO:0000256" key="1">
    <source>
        <dbReference type="SAM" id="MobiDB-lite"/>
    </source>
</evidence>
<reference evidence="2" key="1">
    <citation type="submission" date="2019-03" db="EMBL/GenBank/DDBJ databases">
        <title>Long read genome sequence of the mycoparasitic Pythium oligandrum ATCC 38472 isolated from sugarbeet rhizosphere.</title>
        <authorList>
            <person name="Gaulin E."/>
        </authorList>
    </citation>
    <scope>NUCLEOTIDE SEQUENCE</scope>
    <source>
        <strain evidence="2">ATCC 38472_TT</strain>
    </source>
</reference>
<sequence>MVSSCLATLPQRPSLLKRVRSPSLMAALERENPAVVIKASKRTDDGSPRSTYDSSPRSACDVVTPRFSESKCNDKSEMEQVPWPTITSCEGLRNAIAFLQNSKQHALLLMVQNHWERAMGVLEKVETATESVSMQRRKLVLQQANQFIQPDLSSLSLNTEPKKTRRSVQFCDDVQVIQADEVDRSSWEIQSPAREEMLVLRASRPIPRENYSELWH</sequence>
<gene>
    <name evidence="2" type="ORF">Poli38472_006582</name>
</gene>
<name>A0A8K1C4W2_PYTOL</name>
<protein>
    <submittedName>
        <fullName evidence="2">Uncharacterized protein</fullName>
    </submittedName>
</protein>
<feature type="compositionally biased region" description="Polar residues" evidence="1">
    <location>
        <begin position="48"/>
        <end position="57"/>
    </location>
</feature>
<feature type="region of interest" description="Disordered" evidence="1">
    <location>
        <begin position="39"/>
        <end position="58"/>
    </location>
</feature>
<keyword evidence="3" id="KW-1185">Reference proteome</keyword>
<dbReference type="EMBL" id="SPLM01000145">
    <property type="protein sequence ID" value="TMW56572.1"/>
    <property type="molecule type" value="Genomic_DNA"/>
</dbReference>
<evidence type="ECO:0000313" key="3">
    <source>
        <dbReference type="Proteomes" id="UP000794436"/>
    </source>
</evidence>
<organism evidence="2 3">
    <name type="scientific">Pythium oligandrum</name>
    <name type="common">Mycoparasitic fungus</name>
    <dbReference type="NCBI Taxonomy" id="41045"/>
    <lineage>
        <taxon>Eukaryota</taxon>
        <taxon>Sar</taxon>
        <taxon>Stramenopiles</taxon>
        <taxon>Oomycota</taxon>
        <taxon>Peronosporomycetes</taxon>
        <taxon>Pythiales</taxon>
        <taxon>Pythiaceae</taxon>
        <taxon>Pythium</taxon>
    </lineage>
</organism>
<dbReference type="AlphaFoldDB" id="A0A8K1C4W2"/>
<dbReference type="OrthoDB" id="60413at2759"/>
<comment type="caution">
    <text evidence="2">The sequence shown here is derived from an EMBL/GenBank/DDBJ whole genome shotgun (WGS) entry which is preliminary data.</text>
</comment>
<evidence type="ECO:0000313" key="2">
    <source>
        <dbReference type="EMBL" id="TMW56572.1"/>
    </source>
</evidence>